<reference evidence="2" key="1">
    <citation type="submission" date="2019-03" db="EMBL/GenBank/DDBJ databases">
        <title>Aquabacterium pictum sp.nov., the first bacteriochlorophyll a-containing freshwater bacterium in the genus Aquabacterium of the class Betaproteobacteria.</title>
        <authorList>
            <person name="Hirose S."/>
            <person name="Tank M."/>
            <person name="Hara E."/>
            <person name="Tamaki H."/>
            <person name="Takaichi S."/>
            <person name="Haruta S."/>
            <person name="Hanada S."/>
        </authorList>
    </citation>
    <scope>NUCLEOTIDE SEQUENCE [LARGE SCALE GENOMIC DNA]</scope>
    <source>
        <strain evidence="2">W35</strain>
    </source>
</reference>
<keyword evidence="2" id="KW-1185">Reference proteome</keyword>
<evidence type="ECO:0000313" key="1">
    <source>
        <dbReference type="EMBL" id="GCL65133.1"/>
    </source>
</evidence>
<accession>A0A480AUV2</accession>
<organism evidence="1 2">
    <name type="scientific">Pseudaquabacterium pictum</name>
    <dbReference type="NCBI Taxonomy" id="2315236"/>
    <lineage>
        <taxon>Bacteria</taxon>
        <taxon>Pseudomonadati</taxon>
        <taxon>Pseudomonadota</taxon>
        <taxon>Betaproteobacteria</taxon>
        <taxon>Burkholderiales</taxon>
        <taxon>Sphaerotilaceae</taxon>
        <taxon>Pseudaquabacterium</taxon>
    </lineage>
</organism>
<dbReference type="AlphaFoldDB" id="A0A480AUV2"/>
<name>A0A480AUV2_9BURK</name>
<protein>
    <submittedName>
        <fullName evidence="1">Uncharacterized protein</fullName>
    </submittedName>
</protein>
<evidence type="ECO:0000313" key="2">
    <source>
        <dbReference type="Proteomes" id="UP000301751"/>
    </source>
</evidence>
<dbReference type="Proteomes" id="UP000301751">
    <property type="component" value="Unassembled WGS sequence"/>
</dbReference>
<proteinExistence type="predicted"/>
<sequence>MSVKTHIGMDAELRLLQTMRSMTVLASDVEVVQGQSVAWELNAVANAGCRAHLGDLMPSAR</sequence>
<dbReference type="EMBL" id="BJCL01000013">
    <property type="protein sequence ID" value="GCL65133.1"/>
    <property type="molecule type" value="Genomic_DNA"/>
</dbReference>
<gene>
    <name evidence="1" type="ORF">AQPW35_42140</name>
</gene>
<comment type="caution">
    <text evidence="1">The sequence shown here is derived from an EMBL/GenBank/DDBJ whole genome shotgun (WGS) entry which is preliminary data.</text>
</comment>